<feature type="non-terminal residue" evidence="2">
    <location>
        <position position="1"/>
    </location>
</feature>
<dbReference type="InterPro" id="IPR007492">
    <property type="entry name" value="LytTR_DNA-bd_dom"/>
</dbReference>
<name>A0ABX1D5Q8_9FLAO</name>
<dbReference type="SMART" id="SM00850">
    <property type="entry name" value="LytTR"/>
    <property type="match status" value="1"/>
</dbReference>
<dbReference type="Pfam" id="PF04397">
    <property type="entry name" value="LytTR"/>
    <property type="match status" value="1"/>
</dbReference>
<evidence type="ECO:0000313" key="2">
    <source>
        <dbReference type="EMBL" id="NJW55767.1"/>
    </source>
</evidence>
<feature type="domain" description="HTH LytTR-type" evidence="1">
    <location>
        <begin position="1"/>
        <end position="72"/>
    </location>
</feature>
<keyword evidence="3" id="KW-1185">Reference proteome</keyword>
<reference evidence="2 3" key="1">
    <citation type="submission" date="2020-03" db="EMBL/GenBank/DDBJ databases">
        <title>Salinimicrobium sp. nov, isolated from SCS.</title>
        <authorList>
            <person name="Cao W.R."/>
        </authorList>
    </citation>
    <scope>NUCLEOTIDE SEQUENCE [LARGE SCALE GENOMIC DNA]</scope>
    <source>
        <strain evidence="3">J15B91</strain>
    </source>
</reference>
<dbReference type="EMBL" id="JAAVJR010001521">
    <property type="protein sequence ID" value="NJW55767.1"/>
    <property type="molecule type" value="Genomic_DNA"/>
</dbReference>
<dbReference type="Gene3D" id="2.40.50.1020">
    <property type="entry name" value="LytTr DNA-binding domain"/>
    <property type="match status" value="1"/>
</dbReference>
<gene>
    <name evidence="2" type="ORF">HC175_22905</name>
</gene>
<dbReference type="RefSeq" id="WP_168140069.1">
    <property type="nucleotide sequence ID" value="NZ_JAAVJR010001521.1"/>
</dbReference>
<proteinExistence type="predicted"/>
<accession>A0ABX1D5Q8</accession>
<evidence type="ECO:0000259" key="1">
    <source>
        <dbReference type="PROSITE" id="PS50930"/>
    </source>
</evidence>
<sequence length="76" mass="8666">NIHTRTGSIVIRETISNIEKELPDQKFIRIHRSFIVSLAALDSYTNEHLEVAGKALPISRSYKSTVLAQLEKWAME</sequence>
<dbReference type="Proteomes" id="UP000703674">
    <property type="component" value="Unassembled WGS sequence"/>
</dbReference>
<organism evidence="2 3">
    <name type="scientific">Salinimicrobium oceani</name>
    <dbReference type="NCBI Taxonomy" id="2722702"/>
    <lineage>
        <taxon>Bacteria</taxon>
        <taxon>Pseudomonadati</taxon>
        <taxon>Bacteroidota</taxon>
        <taxon>Flavobacteriia</taxon>
        <taxon>Flavobacteriales</taxon>
        <taxon>Flavobacteriaceae</taxon>
        <taxon>Salinimicrobium</taxon>
    </lineage>
</organism>
<protein>
    <submittedName>
        <fullName evidence="2">LytTR family transcriptional regulator</fullName>
    </submittedName>
</protein>
<dbReference type="PROSITE" id="PS50930">
    <property type="entry name" value="HTH_LYTTR"/>
    <property type="match status" value="1"/>
</dbReference>
<comment type="caution">
    <text evidence="2">The sequence shown here is derived from an EMBL/GenBank/DDBJ whole genome shotgun (WGS) entry which is preliminary data.</text>
</comment>
<evidence type="ECO:0000313" key="3">
    <source>
        <dbReference type="Proteomes" id="UP000703674"/>
    </source>
</evidence>